<dbReference type="RefSeq" id="WP_092450866.1">
    <property type="nucleotide sequence ID" value="NZ_FOJI01000002.1"/>
</dbReference>
<dbReference type="Pfam" id="PF01047">
    <property type="entry name" value="MarR"/>
    <property type="match status" value="1"/>
</dbReference>
<evidence type="ECO:0000256" key="2">
    <source>
        <dbReference type="ARBA" id="ARBA00023125"/>
    </source>
</evidence>
<gene>
    <name evidence="5" type="ORF">SAMN05421659_102365</name>
</gene>
<dbReference type="InterPro" id="IPR000835">
    <property type="entry name" value="HTH_MarR-typ"/>
</dbReference>
<dbReference type="CDD" id="cd00090">
    <property type="entry name" value="HTH_ARSR"/>
    <property type="match status" value="1"/>
</dbReference>
<protein>
    <submittedName>
        <fullName evidence="5">MarR family transcriptional regulator, 2-MHQ and catechol-resistance regulon repressor</fullName>
    </submittedName>
</protein>
<dbReference type="PANTHER" id="PTHR42756:SF1">
    <property type="entry name" value="TRANSCRIPTIONAL REPRESSOR OF EMRAB OPERON"/>
    <property type="match status" value="1"/>
</dbReference>
<evidence type="ECO:0000313" key="6">
    <source>
        <dbReference type="Proteomes" id="UP000199701"/>
    </source>
</evidence>
<dbReference type="InterPro" id="IPR011991">
    <property type="entry name" value="ArsR-like_HTH"/>
</dbReference>
<dbReference type="InterPro" id="IPR036388">
    <property type="entry name" value="WH-like_DNA-bd_sf"/>
</dbReference>
<keyword evidence="6" id="KW-1185">Reference proteome</keyword>
<keyword evidence="1" id="KW-0805">Transcription regulation</keyword>
<dbReference type="PROSITE" id="PS50995">
    <property type="entry name" value="HTH_MARR_2"/>
    <property type="match status" value="1"/>
</dbReference>
<name>A0A1I0N3Y4_9FIRM</name>
<dbReference type="OrthoDB" id="2323705at2"/>
<dbReference type="SMART" id="SM00347">
    <property type="entry name" value="HTH_MARR"/>
    <property type="match status" value="1"/>
</dbReference>
<dbReference type="SUPFAM" id="SSF46785">
    <property type="entry name" value="Winged helix' DNA-binding domain"/>
    <property type="match status" value="1"/>
</dbReference>
<evidence type="ECO:0000256" key="1">
    <source>
        <dbReference type="ARBA" id="ARBA00023015"/>
    </source>
</evidence>
<evidence type="ECO:0000256" key="3">
    <source>
        <dbReference type="ARBA" id="ARBA00023163"/>
    </source>
</evidence>
<keyword evidence="3" id="KW-0804">Transcription</keyword>
<proteinExistence type="predicted"/>
<dbReference type="GO" id="GO:0003700">
    <property type="term" value="F:DNA-binding transcription factor activity"/>
    <property type="evidence" value="ECO:0007669"/>
    <property type="project" value="InterPro"/>
</dbReference>
<dbReference type="Proteomes" id="UP000199701">
    <property type="component" value="Unassembled WGS sequence"/>
</dbReference>
<accession>A0A1I0N3Y4</accession>
<dbReference type="EMBL" id="FOJI01000002">
    <property type="protein sequence ID" value="SEV95803.1"/>
    <property type="molecule type" value="Genomic_DNA"/>
</dbReference>
<dbReference type="InterPro" id="IPR036390">
    <property type="entry name" value="WH_DNA-bd_sf"/>
</dbReference>
<dbReference type="PANTHER" id="PTHR42756">
    <property type="entry name" value="TRANSCRIPTIONAL REGULATOR, MARR"/>
    <property type="match status" value="1"/>
</dbReference>
<dbReference type="STRING" id="99656.SAMN05421659_102365"/>
<dbReference type="Gene3D" id="1.10.10.10">
    <property type="entry name" value="Winged helix-like DNA-binding domain superfamily/Winged helix DNA-binding domain"/>
    <property type="match status" value="1"/>
</dbReference>
<keyword evidence="2" id="KW-0238">DNA-binding</keyword>
<evidence type="ECO:0000259" key="4">
    <source>
        <dbReference type="PROSITE" id="PS50995"/>
    </source>
</evidence>
<evidence type="ECO:0000313" key="5">
    <source>
        <dbReference type="EMBL" id="SEV95803.1"/>
    </source>
</evidence>
<organism evidence="5 6">
    <name type="scientific">[Clostridium] fimetarium</name>
    <dbReference type="NCBI Taxonomy" id="99656"/>
    <lineage>
        <taxon>Bacteria</taxon>
        <taxon>Bacillati</taxon>
        <taxon>Bacillota</taxon>
        <taxon>Clostridia</taxon>
        <taxon>Lachnospirales</taxon>
        <taxon>Lachnospiraceae</taxon>
    </lineage>
</organism>
<dbReference type="AlphaFoldDB" id="A0A1I0N3Y4"/>
<dbReference type="GO" id="GO:0003677">
    <property type="term" value="F:DNA binding"/>
    <property type="evidence" value="ECO:0007669"/>
    <property type="project" value="UniProtKB-KW"/>
</dbReference>
<feature type="domain" description="HTH marR-type" evidence="4">
    <location>
        <begin position="1"/>
        <end position="138"/>
    </location>
</feature>
<sequence length="141" mass="16463">MSDVNLKLVIATTRFYNILLSKIEKEIQEFDLNMSEFGVLEMLLHKGEQPVQKVAERILVTSGTISYVIDKLQKKGFVYRKNCEKDKRVFYVCLTETGEKYISDIFPKHKQFIDELFSGLDDDFKKDLTVKLFAMHDSLIQ</sequence>
<reference evidence="5 6" key="1">
    <citation type="submission" date="2016-10" db="EMBL/GenBank/DDBJ databases">
        <authorList>
            <person name="de Groot N.N."/>
        </authorList>
    </citation>
    <scope>NUCLEOTIDE SEQUENCE [LARGE SCALE GENOMIC DNA]</scope>
    <source>
        <strain evidence="5 6">DSM 9179</strain>
    </source>
</reference>